<accession>A0A2D3T886</accession>
<dbReference type="AlphaFoldDB" id="A0A2D3T886"/>
<sequence>MEHDIIARIIEEKAVSVSRHYNTRGKAYLTRSEAYIAGQVGAFRGTEDSEKIHDYLELRLKNVF</sequence>
<dbReference type="EMBL" id="CP017606">
    <property type="protein sequence ID" value="ATW30027.1"/>
    <property type="molecule type" value="Genomic_DNA"/>
</dbReference>
<reference evidence="2" key="2">
    <citation type="submission" date="2017-11" db="EMBL/GenBank/DDBJ databases">
        <title>PacBio sequencing of new strain of the secondary endosymbiont Candidatus Hamiltonella defensa.</title>
        <authorList>
            <person name="Strand M.R."/>
            <person name="Oliver K."/>
        </authorList>
    </citation>
    <scope>NUCLEOTIDE SEQUENCE [LARGE SCALE GENOMIC DNA]</scope>
    <source>
        <strain evidence="2">A2C</strain>
    </source>
</reference>
<organism evidence="1 2">
    <name type="scientific">Candidatus Williamhamiltonella defendens</name>
    <dbReference type="NCBI Taxonomy" id="138072"/>
    <lineage>
        <taxon>Bacteria</taxon>
        <taxon>Pseudomonadati</taxon>
        <taxon>Pseudomonadota</taxon>
        <taxon>Gammaproteobacteria</taxon>
        <taxon>Enterobacterales</taxon>
        <taxon>Enterobacteriaceae</taxon>
        <taxon>aphid secondary symbionts</taxon>
        <taxon>Candidatus Williamhamiltonella</taxon>
    </lineage>
</organism>
<dbReference type="RefSeq" id="WP_100103375.1">
    <property type="nucleotide sequence ID" value="NZ_CADIJJ010000009.1"/>
</dbReference>
<name>A0A2D3T886_9ENTR</name>
<gene>
    <name evidence="1" type="ORF">BJP41_06455</name>
</gene>
<protein>
    <submittedName>
        <fullName evidence="1">Uncharacterized protein</fullName>
    </submittedName>
</protein>
<reference evidence="2" key="1">
    <citation type="submission" date="2016-10" db="EMBL/GenBank/DDBJ databases">
        <authorList>
            <person name="Chevignon G."/>
        </authorList>
    </citation>
    <scope>NUCLEOTIDE SEQUENCE [LARGE SCALE GENOMIC DNA]</scope>
    <source>
        <strain evidence="2">A2C</strain>
    </source>
</reference>
<proteinExistence type="predicted"/>
<evidence type="ECO:0000313" key="2">
    <source>
        <dbReference type="Proteomes" id="UP000230008"/>
    </source>
</evidence>
<dbReference type="Proteomes" id="UP000230008">
    <property type="component" value="Chromosome"/>
</dbReference>
<evidence type="ECO:0000313" key="1">
    <source>
        <dbReference type="EMBL" id="ATW30027.1"/>
    </source>
</evidence>